<evidence type="ECO:0000313" key="1">
    <source>
        <dbReference type="EMBL" id="KAF9643459.1"/>
    </source>
</evidence>
<proteinExistence type="predicted"/>
<reference evidence="1" key="1">
    <citation type="submission" date="2019-10" db="EMBL/GenBank/DDBJ databases">
        <authorList>
            <consortium name="DOE Joint Genome Institute"/>
            <person name="Kuo A."/>
            <person name="Miyauchi S."/>
            <person name="Kiss E."/>
            <person name="Drula E."/>
            <person name="Kohler A."/>
            <person name="Sanchez-Garcia M."/>
            <person name="Andreopoulos B."/>
            <person name="Barry K.W."/>
            <person name="Bonito G."/>
            <person name="Buee M."/>
            <person name="Carver A."/>
            <person name="Chen C."/>
            <person name="Cichocki N."/>
            <person name="Clum A."/>
            <person name="Culley D."/>
            <person name="Crous P.W."/>
            <person name="Fauchery L."/>
            <person name="Girlanda M."/>
            <person name="Hayes R."/>
            <person name="Keri Z."/>
            <person name="Labutti K."/>
            <person name="Lipzen A."/>
            <person name="Lombard V."/>
            <person name="Magnuson J."/>
            <person name="Maillard F."/>
            <person name="Morin E."/>
            <person name="Murat C."/>
            <person name="Nolan M."/>
            <person name="Ohm R."/>
            <person name="Pangilinan J."/>
            <person name="Pereira M."/>
            <person name="Perotto S."/>
            <person name="Peter M."/>
            <person name="Riley R."/>
            <person name="Sitrit Y."/>
            <person name="Stielow B."/>
            <person name="Szollosi G."/>
            <person name="Zifcakova L."/>
            <person name="Stursova M."/>
            <person name="Spatafora J.W."/>
            <person name="Tedersoo L."/>
            <person name="Vaario L.-M."/>
            <person name="Yamada A."/>
            <person name="Yan M."/>
            <person name="Wang P."/>
            <person name="Xu J."/>
            <person name="Bruns T."/>
            <person name="Baldrian P."/>
            <person name="Vilgalys R."/>
            <person name="Henrissat B."/>
            <person name="Grigoriev I.V."/>
            <person name="Hibbett D."/>
            <person name="Nagy L.G."/>
            <person name="Martin F.M."/>
        </authorList>
    </citation>
    <scope>NUCLEOTIDE SEQUENCE</scope>
    <source>
        <strain evidence="1">P2</strain>
    </source>
</reference>
<name>A0ACB6Z1S5_THEGA</name>
<comment type="caution">
    <text evidence="1">The sequence shown here is derived from an EMBL/GenBank/DDBJ whole genome shotgun (WGS) entry which is preliminary data.</text>
</comment>
<dbReference type="Proteomes" id="UP000886501">
    <property type="component" value="Unassembled WGS sequence"/>
</dbReference>
<protein>
    <submittedName>
        <fullName evidence="1">Uncharacterized protein</fullName>
    </submittedName>
</protein>
<accession>A0ACB6Z1S5</accession>
<gene>
    <name evidence="1" type="ORF">BDM02DRAFT_1466658</name>
</gene>
<reference evidence="1" key="2">
    <citation type="journal article" date="2020" name="Nat. Commun.">
        <title>Large-scale genome sequencing of mycorrhizal fungi provides insights into the early evolution of symbiotic traits.</title>
        <authorList>
            <person name="Miyauchi S."/>
            <person name="Kiss E."/>
            <person name="Kuo A."/>
            <person name="Drula E."/>
            <person name="Kohler A."/>
            <person name="Sanchez-Garcia M."/>
            <person name="Morin E."/>
            <person name="Andreopoulos B."/>
            <person name="Barry K.W."/>
            <person name="Bonito G."/>
            <person name="Buee M."/>
            <person name="Carver A."/>
            <person name="Chen C."/>
            <person name="Cichocki N."/>
            <person name="Clum A."/>
            <person name="Culley D."/>
            <person name="Crous P.W."/>
            <person name="Fauchery L."/>
            <person name="Girlanda M."/>
            <person name="Hayes R.D."/>
            <person name="Keri Z."/>
            <person name="LaButti K."/>
            <person name="Lipzen A."/>
            <person name="Lombard V."/>
            <person name="Magnuson J."/>
            <person name="Maillard F."/>
            <person name="Murat C."/>
            <person name="Nolan M."/>
            <person name="Ohm R.A."/>
            <person name="Pangilinan J."/>
            <person name="Pereira M.F."/>
            <person name="Perotto S."/>
            <person name="Peter M."/>
            <person name="Pfister S."/>
            <person name="Riley R."/>
            <person name="Sitrit Y."/>
            <person name="Stielow J.B."/>
            <person name="Szollosi G."/>
            <person name="Zifcakova L."/>
            <person name="Stursova M."/>
            <person name="Spatafora J.W."/>
            <person name="Tedersoo L."/>
            <person name="Vaario L.M."/>
            <person name="Yamada A."/>
            <person name="Yan M."/>
            <person name="Wang P."/>
            <person name="Xu J."/>
            <person name="Bruns T."/>
            <person name="Baldrian P."/>
            <person name="Vilgalys R."/>
            <person name="Dunand C."/>
            <person name="Henrissat B."/>
            <person name="Grigoriev I.V."/>
            <person name="Hibbett D."/>
            <person name="Nagy L.G."/>
            <person name="Martin F.M."/>
        </authorList>
    </citation>
    <scope>NUCLEOTIDE SEQUENCE</scope>
    <source>
        <strain evidence="1">P2</strain>
    </source>
</reference>
<sequence>MSTHRHPSVLQLGLCIRLSLSACYGPFFYRGVDPLIVARTALVANSYRSGCSANCGVWFELFRFENGCQMPTGGRGDSWTCAIARSELTKVSRSIVDSAAGSCKISHNPLSSKYRQWEDGIDLIAPLGQISRVQYNSVRLAAITGVVGVAIPLVRILTWSTSPIVHTGTYVAPSSLSISPTEDMGRDYSHPS</sequence>
<keyword evidence="2" id="KW-1185">Reference proteome</keyword>
<dbReference type="EMBL" id="MU118222">
    <property type="protein sequence ID" value="KAF9643459.1"/>
    <property type="molecule type" value="Genomic_DNA"/>
</dbReference>
<evidence type="ECO:0000313" key="2">
    <source>
        <dbReference type="Proteomes" id="UP000886501"/>
    </source>
</evidence>
<organism evidence="1 2">
    <name type="scientific">Thelephora ganbajun</name>
    <name type="common">Ganba fungus</name>
    <dbReference type="NCBI Taxonomy" id="370292"/>
    <lineage>
        <taxon>Eukaryota</taxon>
        <taxon>Fungi</taxon>
        <taxon>Dikarya</taxon>
        <taxon>Basidiomycota</taxon>
        <taxon>Agaricomycotina</taxon>
        <taxon>Agaricomycetes</taxon>
        <taxon>Thelephorales</taxon>
        <taxon>Thelephoraceae</taxon>
        <taxon>Thelephora</taxon>
    </lineage>
</organism>